<dbReference type="InterPro" id="IPR006689">
    <property type="entry name" value="Small_GTPase_ARF/SAR"/>
</dbReference>
<dbReference type="SMART" id="SM00178">
    <property type="entry name" value="SAR"/>
    <property type="match status" value="1"/>
</dbReference>
<accession>A0A1G4KFY4</accession>
<dbReference type="SMART" id="SM00175">
    <property type="entry name" value="RAB"/>
    <property type="match status" value="1"/>
</dbReference>
<dbReference type="GO" id="GO:0046872">
    <property type="term" value="F:metal ion binding"/>
    <property type="evidence" value="ECO:0007669"/>
    <property type="project" value="UniProtKB-KW"/>
</dbReference>
<feature type="binding site" evidence="3">
    <location>
        <position position="80"/>
    </location>
    <ligand>
        <name>GTP</name>
        <dbReference type="ChEBI" id="CHEBI:37565"/>
    </ligand>
</feature>
<dbReference type="PANTHER" id="PTHR45732">
    <property type="entry name" value="ADP-RIBOSYLATION FACTOR-LIKE PROTEIN 8"/>
    <property type="match status" value="1"/>
</dbReference>
<dbReference type="PROSITE" id="PS51417">
    <property type="entry name" value="ARF"/>
    <property type="match status" value="1"/>
</dbReference>
<proteinExistence type="inferred from homology"/>
<dbReference type="Proteomes" id="UP000191144">
    <property type="component" value="Chromosome H"/>
</dbReference>
<dbReference type="SUPFAM" id="SSF52540">
    <property type="entry name" value="P-loop containing nucleoside triphosphate hydrolases"/>
    <property type="match status" value="1"/>
</dbReference>
<keyword evidence="7" id="KW-1185">Reference proteome</keyword>
<feature type="binding site" evidence="3">
    <location>
        <begin position="136"/>
        <end position="139"/>
    </location>
    <ligand>
        <name>GTP</name>
        <dbReference type="ChEBI" id="CHEBI:37565"/>
    </ligand>
</feature>
<dbReference type="GO" id="GO:0098852">
    <property type="term" value="C:lytic vacuole membrane"/>
    <property type="evidence" value="ECO:0007669"/>
    <property type="project" value="TreeGrafter"/>
</dbReference>
<evidence type="ECO:0000256" key="5">
    <source>
        <dbReference type="RuleBase" id="RU003925"/>
    </source>
</evidence>
<comment type="similarity">
    <text evidence="5">Belongs to the small GTPase superfamily. Arf family.</text>
</comment>
<sequence length="252" mass="28923">MLSVQCLEQWLASCWQYLLSLFYRKELNIVLVGLQNSGKTSLTRALVSKPFERDTIPTLGMQTEQIAMGLNTVRIFDLAGQTRFHHLWQRYLARADLVIYVLDLSDLTSWAQAKQKLHDVICETNHDGVPMLIVGNKIDLLSQLESRHAAPGRRASKKTAADQNTLDHWKFLAPLLRNYEFDDIPTYQLDDTNLYVLRNVEVLSKELGLDLKNGILHLPNSHIYLDRDLAVFTISCKNGDYIQDILDWVVQL</sequence>
<dbReference type="OrthoDB" id="2011769at2759"/>
<evidence type="ECO:0000256" key="4">
    <source>
        <dbReference type="PIRSR" id="PIRSR606689-2"/>
    </source>
</evidence>
<keyword evidence="1 3" id="KW-0547">Nucleotide-binding</keyword>
<dbReference type="NCBIfam" id="TIGR00231">
    <property type="entry name" value="small_GTP"/>
    <property type="match status" value="1"/>
</dbReference>
<dbReference type="GO" id="GO:0005525">
    <property type="term" value="F:GTP binding"/>
    <property type="evidence" value="ECO:0007669"/>
    <property type="project" value="UniProtKB-KW"/>
</dbReference>
<evidence type="ECO:0000313" key="7">
    <source>
        <dbReference type="Proteomes" id="UP000191144"/>
    </source>
</evidence>
<feature type="binding site" evidence="4">
    <location>
        <position position="58"/>
    </location>
    <ligand>
        <name>Mg(2+)</name>
        <dbReference type="ChEBI" id="CHEBI:18420"/>
    </ligand>
</feature>
<organism evidence="6 7">
    <name type="scientific">Lachancea meyersii CBS 8951</name>
    <dbReference type="NCBI Taxonomy" id="1266667"/>
    <lineage>
        <taxon>Eukaryota</taxon>
        <taxon>Fungi</taxon>
        <taxon>Dikarya</taxon>
        <taxon>Ascomycota</taxon>
        <taxon>Saccharomycotina</taxon>
        <taxon>Saccharomycetes</taxon>
        <taxon>Saccharomycetales</taxon>
        <taxon>Saccharomycetaceae</taxon>
        <taxon>Lachancea</taxon>
    </lineage>
</organism>
<dbReference type="PANTHER" id="PTHR45732:SF7">
    <property type="entry name" value="ADP-RIBOSYLATION FACTOR-LIKE PROTEIN 8"/>
    <property type="match status" value="1"/>
</dbReference>
<dbReference type="SMART" id="SM00177">
    <property type="entry name" value="ARF"/>
    <property type="match status" value="1"/>
</dbReference>
<dbReference type="SMART" id="SM00173">
    <property type="entry name" value="RAS"/>
    <property type="match status" value="1"/>
</dbReference>
<feature type="binding site" evidence="4">
    <location>
        <position position="40"/>
    </location>
    <ligand>
        <name>Mg(2+)</name>
        <dbReference type="ChEBI" id="CHEBI:18420"/>
    </ligand>
</feature>
<evidence type="ECO:0000256" key="3">
    <source>
        <dbReference type="PIRSR" id="PIRSR606689-1"/>
    </source>
</evidence>
<keyword evidence="2 3" id="KW-0342">GTP-binding</keyword>
<reference evidence="7" key="1">
    <citation type="submission" date="2016-03" db="EMBL/GenBank/DDBJ databases">
        <authorList>
            <person name="Devillers Hugo."/>
        </authorList>
    </citation>
    <scope>NUCLEOTIDE SEQUENCE [LARGE SCALE GENOMIC DNA]</scope>
</reference>
<dbReference type="AlphaFoldDB" id="A0A1G4KFY4"/>
<dbReference type="InterPro" id="IPR027417">
    <property type="entry name" value="P-loop_NTPase"/>
</dbReference>
<keyword evidence="4" id="KW-0479">Metal-binding</keyword>
<evidence type="ECO:0000256" key="2">
    <source>
        <dbReference type="ARBA" id="ARBA00023134"/>
    </source>
</evidence>
<evidence type="ECO:0000256" key="1">
    <source>
        <dbReference type="ARBA" id="ARBA00022741"/>
    </source>
</evidence>
<gene>
    <name evidence="6" type="ORF">LAME_0H10616G</name>
</gene>
<dbReference type="PRINTS" id="PR00328">
    <property type="entry name" value="SAR1GTPBP"/>
</dbReference>
<keyword evidence="4" id="KW-0460">Magnesium</keyword>
<dbReference type="Pfam" id="PF00025">
    <property type="entry name" value="Arf"/>
    <property type="match status" value="1"/>
</dbReference>
<dbReference type="GO" id="GO:0003924">
    <property type="term" value="F:GTPase activity"/>
    <property type="evidence" value="ECO:0007669"/>
    <property type="project" value="InterPro"/>
</dbReference>
<name>A0A1G4KFY4_9SACH</name>
<feature type="binding site" evidence="3">
    <location>
        <begin position="33"/>
        <end position="40"/>
    </location>
    <ligand>
        <name>GTP</name>
        <dbReference type="ChEBI" id="CHEBI:37565"/>
    </ligand>
</feature>
<dbReference type="EMBL" id="LT598480">
    <property type="protein sequence ID" value="SCV03462.1"/>
    <property type="molecule type" value="Genomic_DNA"/>
</dbReference>
<dbReference type="Gene3D" id="3.40.50.300">
    <property type="entry name" value="P-loop containing nucleotide triphosphate hydrolases"/>
    <property type="match status" value="1"/>
</dbReference>
<dbReference type="PROSITE" id="PS51419">
    <property type="entry name" value="RAB"/>
    <property type="match status" value="1"/>
</dbReference>
<protein>
    <submittedName>
        <fullName evidence="6">LAME_0H10616g1_1</fullName>
    </submittedName>
</protein>
<evidence type="ECO:0000313" key="6">
    <source>
        <dbReference type="EMBL" id="SCV03462.1"/>
    </source>
</evidence>
<dbReference type="InterPro" id="IPR005225">
    <property type="entry name" value="Small_GTP-bd"/>
</dbReference>